<accession>A0A9Q1C491</accession>
<evidence type="ECO:0000259" key="4">
    <source>
        <dbReference type="Pfam" id="PF00675"/>
    </source>
</evidence>
<name>A0A9Q1C491_HOLLE</name>
<dbReference type="InterPro" id="IPR011249">
    <property type="entry name" value="Metalloenz_LuxS/M16"/>
</dbReference>
<evidence type="ECO:0000313" key="7">
    <source>
        <dbReference type="Proteomes" id="UP001152320"/>
    </source>
</evidence>
<evidence type="ECO:0000256" key="2">
    <source>
        <dbReference type="ARBA" id="ARBA00022946"/>
    </source>
</evidence>
<dbReference type="AlphaFoldDB" id="A0A9Q1C491"/>
<proteinExistence type="predicted"/>
<dbReference type="InterPro" id="IPR007863">
    <property type="entry name" value="Peptidase_M16_C"/>
</dbReference>
<keyword evidence="7" id="KW-1185">Reference proteome</keyword>
<dbReference type="InterPro" id="IPR050361">
    <property type="entry name" value="MPP/UQCRC_Complex"/>
</dbReference>
<evidence type="ECO:0000256" key="3">
    <source>
        <dbReference type="ARBA" id="ARBA00023128"/>
    </source>
</evidence>
<comment type="caution">
    <text evidence="6">The sequence shown here is derived from an EMBL/GenBank/DDBJ whole genome shotgun (WGS) entry which is preliminary data.</text>
</comment>
<dbReference type="Pfam" id="PF00675">
    <property type="entry name" value="Peptidase_M16"/>
    <property type="match status" value="1"/>
</dbReference>
<dbReference type="GO" id="GO:0016020">
    <property type="term" value="C:membrane"/>
    <property type="evidence" value="ECO:0007669"/>
    <property type="project" value="UniProtKB-ARBA"/>
</dbReference>
<feature type="domain" description="Peptidase M16 N-terminal" evidence="4">
    <location>
        <begin position="50"/>
        <end position="195"/>
    </location>
</feature>
<dbReference type="Pfam" id="PF05193">
    <property type="entry name" value="Peptidase_M16_C"/>
    <property type="match status" value="1"/>
</dbReference>
<keyword evidence="3" id="KW-0496">Mitochondrion</keyword>
<reference evidence="6" key="1">
    <citation type="submission" date="2021-10" db="EMBL/GenBank/DDBJ databases">
        <title>Tropical sea cucumber genome reveals ecological adaptation and Cuvierian tubules defense mechanism.</title>
        <authorList>
            <person name="Chen T."/>
        </authorList>
    </citation>
    <scope>NUCLEOTIDE SEQUENCE</scope>
    <source>
        <strain evidence="6">Nanhai2018</strain>
        <tissue evidence="6">Muscle</tissue>
    </source>
</reference>
<dbReference type="EMBL" id="JAIZAY010000008">
    <property type="protein sequence ID" value="KAJ8038107.1"/>
    <property type="molecule type" value="Genomic_DNA"/>
</dbReference>
<dbReference type="SUPFAM" id="SSF63411">
    <property type="entry name" value="LuxS/MPP-like metallohydrolase"/>
    <property type="match status" value="2"/>
</dbReference>
<dbReference type="InterPro" id="IPR011765">
    <property type="entry name" value="Pept_M16_N"/>
</dbReference>
<dbReference type="FunFam" id="3.30.830.10:FF:000021">
    <property type="entry name" value="Cytochrome b-c1 complex subunit 2"/>
    <property type="match status" value="1"/>
</dbReference>
<dbReference type="GO" id="GO:0005739">
    <property type="term" value="C:mitochondrion"/>
    <property type="evidence" value="ECO:0007669"/>
    <property type="project" value="UniProtKB-SubCell"/>
</dbReference>
<sequence>MSLSGIRPAVARIGRRLYSAQASAVRKGEEASSLPKQDVVVSKLDNGLTVASLDNYSPVSKVSVVINAGARYETAENLGITHCLRTFANLTSKGATTFGISRGLEDIGASLETTCTREHMIYKIQCLRDHLDTACHYLTNITTGQEFRTWEVKDNRYRLQMDLAQRNSDLVLDVIEGLHAVSFRSSLGQSLFSPDFMISKINSQMLHDFVEKFYVTGNMALVGVGVDHNDLRAFGEKMPLREGDAAAKVASKYHGGHEIRNHTDSSLAFAAFGVEGASLSSKDLLTAGVLQHLMGAGQYVKWGSNIASSRLNKSASKASPLPSTTNCFNLAYSDAGLFGVFAIAQAQDMNPILKSVVGEVRAATKGTIDPKELQRAKNQLKSSILMDYENQDTVLEDIAVQALVSGSFKAVSEVIADIDAITADDAAKVVKKMFSGKPSMAVSGNLSNTGYLDELLSA</sequence>
<organism evidence="6 7">
    <name type="scientific">Holothuria leucospilota</name>
    <name type="common">Black long sea cucumber</name>
    <name type="synonym">Mertensiothuria leucospilota</name>
    <dbReference type="NCBI Taxonomy" id="206669"/>
    <lineage>
        <taxon>Eukaryota</taxon>
        <taxon>Metazoa</taxon>
        <taxon>Echinodermata</taxon>
        <taxon>Eleutherozoa</taxon>
        <taxon>Echinozoa</taxon>
        <taxon>Holothuroidea</taxon>
        <taxon>Aspidochirotacea</taxon>
        <taxon>Aspidochirotida</taxon>
        <taxon>Holothuriidae</taxon>
        <taxon>Holothuria</taxon>
    </lineage>
</organism>
<dbReference type="PANTHER" id="PTHR11851">
    <property type="entry name" value="METALLOPROTEASE"/>
    <property type="match status" value="1"/>
</dbReference>
<keyword evidence="2" id="KW-0809">Transit peptide</keyword>
<dbReference type="PANTHER" id="PTHR11851:SF226">
    <property type="entry name" value="CYTOCHROME B-C1 COMPLEX SUBUNIT 2, MITOCHONDRIAL"/>
    <property type="match status" value="1"/>
</dbReference>
<dbReference type="FunFam" id="3.30.830.10:FF:000039">
    <property type="entry name" value="Ubiquinol-cytochrome c reductase core subunit 2"/>
    <property type="match status" value="1"/>
</dbReference>
<dbReference type="Proteomes" id="UP001152320">
    <property type="component" value="Chromosome 8"/>
</dbReference>
<evidence type="ECO:0000313" key="6">
    <source>
        <dbReference type="EMBL" id="KAJ8038107.1"/>
    </source>
</evidence>
<comment type="subcellular location">
    <subcellularLocation>
        <location evidence="1">Mitochondrion</location>
    </subcellularLocation>
</comment>
<dbReference type="Gene3D" id="3.30.830.10">
    <property type="entry name" value="Metalloenzyme, LuxS/M16 peptidase-like"/>
    <property type="match status" value="2"/>
</dbReference>
<dbReference type="GO" id="GO:0046872">
    <property type="term" value="F:metal ion binding"/>
    <property type="evidence" value="ECO:0007669"/>
    <property type="project" value="InterPro"/>
</dbReference>
<evidence type="ECO:0000256" key="1">
    <source>
        <dbReference type="ARBA" id="ARBA00004173"/>
    </source>
</evidence>
<dbReference type="OrthoDB" id="6369905at2759"/>
<evidence type="ECO:0000259" key="5">
    <source>
        <dbReference type="Pfam" id="PF05193"/>
    </source>
</evidence>
<protein>
    <submittedName>
        <fullName evidence="6">Cytochrome b-c1 complex subunit 2, mitochondrial</fullName>
    </submittedName>
</protein>
<feature type="domain" description="Peptidase M16 C-terminal" evidence="5">
    <location>
        <begin position="200"/>
        <end position="380"/>
    </location>
</feature>
<gene>
    <name evidence="6" type="ORF">HOLleu_19090</name>
</gene>